<evidence type="ECO:0000256" key="1">
    <source>
        <dbReference type="ARBA" id="ARBA00022553"/>
    </source>
</evidence>
<feature type="domain" description="Response regulatory" evidence="3">
    <location>
        <begin position="17"/>
        <end position="134"/>
    </location>
</feature>
<dbReference type="OMA" id="PNINGWE"/>
<gene>
    <name evidence="4" type="ORF">FEF09_11735</name>
</gene>
<dbReference type="Gene3D" id="3.40.50.2300">
    <property type="match status" value="1"/>
</dbReference>
<dbReference type="Pfam" id="PF00072">
    <property type="entry name" value="Response_reg"/>
    <property type="match status" value="1"/>
</dbReference>
<dbReference type="InterPro" id="IPR050595">
    <property type="entry name" value="Bact_response_regulator"/>
</dbReference>
<organism evidence="4 5">
    <name type="scientific">Chitinophaga pinensis</name>
    <dbReference type="NCBI Taxonomy" id="79329"/>
    <lineage>
        <taxon>Bacteria</taxon>
        <taxon>Pseudomonadati</taxon>
        <taxon>Bacteroidota</taxon>
        <taxon>Chitinophagia</taxon>
        <taxon>Chitinophagales</taxon>
        <taxon>Chitinophagaceae</taxon>
        <taxon>Chitinophaga</taxon>
    </lineage>
</organism>
<comment type="caution">
    <text evidence="4">The sequence shown here is derived from an EMBL/GenBank/DDBJ whole genome shotgun (WGS) entry which is preliminary data.</text>
</comment>
<dbReference type="OrthoDB" id="9789181at2"/>
<reference evidence="4 5" key="1">
    <citation type="submission" date="2019-08" db="EMBL/GenBank/DDBJ databases">
        <title>Whole genome sequencing of chitin degrading bacteria Chitinophaga pinensis YS16.</title>
        <authorList>
            <person name="Singh R.P."/>
            <person name="Manchanda G."/>
            <person name="Maurya I.K."/>
            <person name="Joshi N.K."/>
            <person name="Srivastava A.K."/>
        </authorList>
    </citation>
    <scope>NUCLEOTIDE SEQUENCE [LARGE SCALE GENOMIC DNA]</scope>
    <source>
        <strain evidence="4 5">YS-16</strain>
    </source>
</reference>
<evidence type="ECO:0000313" key="4">
    <source>
        <dbReference type="EMBL" id="TWW00345.1"/>
    </source>
</evidence>
<proteinExistence type="predicted"/>
<dbReference type="PROSITE" id="PS50110">
    <property type="entry name" value="RESPONSE_REGULATORY"/>
    <property type="match status" value="1"/>
</dbReference>
<dbReference type="Proteomes" id="UP000318815">
    <property type="component" value="Unassembled WGS sequence"/>
</dbReference>
<dbReference type="GO" id="GO:0000160">
    <property type="term" value="P:phosphorelay signal transduction system"/>
    <property type="evidence" value="ECO:0007669"/>
    <property type="project" value="InterPro"/>
</dbReference>
<dbReference type="InterPro" id="IPR001789">
    <property type="entry name" value="Sig_transdc_resp-reg_receiver"/>
</dbReference>
<keyword evidence="5" id="KW-1185">Reference proteome</keyword>
<dbReference type="InterPro" id="IPR011006">
    <property type="entry name" value="CheY-like_superfamily"/>
</dbReference>
<evidence type="ECO:0000256" key="2">
    <source>
        <dbReference type="PROSITE-ProRule" id="PRU00169"/>
    </source>
</evidence>
<feature type="modified residue" description="4-aspartylphosphate" evidence="2">
    <location>
        <position position="66"/>
    </location>
</feature>
<keyword evidence="1 2" id="KW-0597">Phosphoprotein</keyword>
<dbReference type="RefSeq" id="WP_012791341.1">
    <property type="nucleotide sequence ID" value="NZ_VOHS01000009.1"/>
</dbReference>
<name>A0A5C6LSB4_9BACT</name>
<evidence type="ECO:0000259" key="3">
    <source>
        <dbReference type="PROSITE" id="PS50110"/>
    </source>
</evidence>
<dbReference type="PANTHER" id="PTHR44591">
    <property type="entry name" value="STRESS RESPONSE REGULATOR PROTEIN 1"/>
    <property type="match status" value="1"/>
</dbReference>
<dbReference type="SUPFAM" id="SSF52172">
    <property type="entry name" value="CheY-like"/>
    <property type="match status" value="1"/>
</dbReference>
<dbReference type="PANTHER" id="PTHR44591:SF3">
    <property type="entry name" value="RESPONSE REGULATORY DOMAIN-CONTAINING PROTEIN"/>
    <property type="match status" value="1"/>
</dbReference>
<dbReference type="AlphaFoldDB" id="A0A5C6LSB4"/>
<dbReference type="EMBL" id="VOHS01000009">
    <property type="protein sequence ID" value="TWW00345.1"/>
    <property type="molecule type" value="Genomic_DNA"/>
</dbReference>
<accession>A0A5C6LSB4</accession>
<sequence>MVLDRLVILNWLKVKKTVLIIDDSLPIRYLLEVMLNRTYNVVSACDGLAAMAWLKNGNIPDLVITDLQMPNINGWELIEFMTESNLYQHIPLMVLSGVHDTKESFANIRPGNIKTIIKKPFDPVILLDTIDHVLKAQHVPAFS</sequence>
<protein>
    <submittedName>
        <fullName evidence="4">Response regulator</fullName>
    </submittedName>
</protein>
<evidence type="ECO:0000313" key="5">
    <source>
        <dbReference type="Proteomes" id="UP000318815"/>
    </source>
</evidence>
<dbReference type="SMART" id="SM00448">
    <property type="entry name" value="REC"/>
    <property type="match status" value="1"/>
</dbReference>